<dbReference type="AlphaFoldDB" id="A0AAW6ASJ7"/>
<proteinExistence type="predicted"/>
<reference evidence="1" key="1">
    <citation type="submission" date="2023-01" db="EMBL/GenBank/DDBJ databases">
        <title>Human gut microbiome strain richness.</title>
        <authorList>
            <person name="Chen-Liaw A."/>
        </authorList>
    </citation>
    <scope>NUCLEOTIDE SEQUENCE</scope>
    <source>
        <strain evidence="1">B1_m1001713B170214d0_201011</strain>
    </source>
</reference>
<protein>
    <submittedName>
        <fullName evidence="1">Uncharacterized protein</fullName>
    </submittedName>
</protein>
<gene>
    <name evidence="1" type="ORF">PM006_08965</name>
</gene>
<sequence length="64" mass="7928">MERFGLDSYEEKRDITEKAKRICDFICKSDYDFYKEIREETSKEEFEEFCREFPDARIVLNKEK</sequence>
<organism evidence="1 2">
    <name type="scientific">Clostridium symbiosum</name>
    <name type="common">Bacteroides symbiosus</name>
    <dbReference type="NCBI Taxonomy" id="1512"/>
    <lineage>
        <taxon>Bacteria</taxon>
        <taxon>Bacillati</taxon>
        <taxon>Bacillota</taxon>
        <taxon>Clostridia</taxon>
        <taxon>Lachnospirales</taxon>
        <taxon>Lachnospiraceae</taxon>
        <taxon>Otoolea</taxon>
    </lineage>
</organism>
<comment type="caution">
    <text evidence="1">The sequence shown here is derived from an EMBL/GenBank/DDBJ whole genome shotgun (WGS) entry which is preliminary data.</text>
</comment>
<accession>A0AAW6ASJ7</accession>
<dbReference type="RefSeq" id="WP_003497112.1">
    <property type="nucleotide sequence ID" value="NZ_CABHNX010000235.1"/>
</dbReference>
<dbReference type="EMBL" id="JAQLGM010000018">
    <property type="protein sequence ID" value="MDB2000329.1"/>
    <property type="molecule type" value="Genomic_DNA"/>
</dbReference>
<evidence type="ECO:0000313" key="1">
    <source>
        <dbReference type="EMBL" id="MDB2000329.1"/>
    </source>
</evidence>
<name>A0AAW6ASJ7_CLOSY</name>
<dbReference type="Proteomes" id="UP001300871">
    <property type="component" value="Unassembled WGS sequence"/>
</dbReference>
<evidence type="ECO:0000313" key="2">
    <source>
        <dbReference type="Proteomes" id="UP001300871"/>
    </source>
</evidence>